<evidence type="ECO:0000313" key="3">
    <source>
        <dbReference type="EMBL" id="TKW59428.1"/>
    </source>
</evidence>
<dbReference type="InterPro" id="IPR026870">
    <property type="entry name" value="Zinc_ribbon_dom"/>
</dbReference>
<keyword evidence="4" id="KW-1185">Reference proteome</keyword>
<gene>
    <name evidence="3" type="ORF">CTA1_10284</name>
</gene>
<dbReference type="Proteomes" id="UP000310108">
    <property type="component" value="Unassembled WGS sequence"/>
</dbReference>
<proteinExistence type="predicted"/>
<protein>
    <recommendedName>
        <fullName evidence="2">Zinc-ribbon domain-containing protein</fullName>
    </recommendedName>
</protein>
<reference evidence="3 4" key="1">
    <citation type="journal article" date="2019" name="PLoS ONE">
        <title>Comparative genome analysis indicates high evolutionary potential of pathogenicity genes in Colletotrichum tanaceti.</title>
        <authorList>
            <person name="Lelwala R.V."/>
            <person name="Korhonen P.K."/>
            <person name="Young N.D."/>
            <person name="Scott J.B."/>
            <person name="Ades P.A."/>
            <person name="Gasser R.B."/>
            <person name="Taylor P.W.J."/>
        </authorList>
    </citation>
    <scope>NUCLEOTIDE SEQUENCE [LARGE SCALE GENOMIC DNA]</scope>
    <source>
        <strain evidence="3">BRIP57314</strain>
    </source>
</reference>
<dbReference type="Pfam" id="PF13240">
    <property type="entry name" value="Zn_Ribbon_1"/>
    <property type="match status" value="1"/>
</dbReference>
<comment type="caution">
    <text evidence="3">The sequence shown here is derived from an EMBL/GenBank/DDBJ whole genome shotgun (WGS) entry which is preliminary data.</text>
</comment>
<evidence type="ECO:0000313" key="4">
    <source>
        <dbReference type="Proteomes" id="UP000310108"/>
    </source>
</evidence>
<organism evidence="3 4">
    <name type="scientific">Colletotrichum tanaceti</name>
    <dbReference type="NCBI Taxonomy" id="1306861"/>
    <lineage>
        <taxon>Eukaryota</taxon>
        <taxon>Fungi</taxon>
        <taxon>Dikarya</taxon>
        <taxon>Ascomycota</taxon>
        <taxon>Pezizomycotina</taxon>
        <taxon>Sordariomycetes</taxon>
        <taxon>Hypocreomycetidae</taxon>
        <taxon>Glomerellales</taxon>
        <taxon>Glomerellaceae</taxon>
        <taxon>Colletotrichum</taxon>
        <taxon>Colletotrichum destructivum species complex</taxon>
    </lineage>
</organism>
<dbReference type="AlphaFoldDB" id="A0A4U6XU48"/>
<accession>A0A4U6XU48</accession>
<evidence type="ECO:0000259" key="2">
    <source>
        <dbReference type="Pfam" id="PF13240"/>
    </source>
</evidence>
<sequence length="35" mass="3345">MQPLTNAHTSACPKCGASTAASSKTCSSCGATCPA</sequence>
<dbReference type="EMBL" id="PJEX01000010">
    <property type="protein sequence ID" value="TKW59428.1"/>
    <property type="molecule type" value="Genomic_DNA"/>
</dbReference>
<feature type="region of interest" description="Disordered" evidence="1">
    <location>
        <begin position="1"/>
        <end position="35"/>
    </location>
</feature>
<feature type="domain" description="Zinc-ribbon" evidence="2">
    <location>
        <begin position="12"/>
        <end position="31"/>
    </location>
</feature>
<feature type="compositionally biased region" description="Low complexity" evidence="1">
    <location>
        <begin position="14"/>
        <end position="35"/>
    </location>
</feature>
<evidence type="ECO:0000256" key="1">
    <source>
        <dbReference type="SAM" id="MobiDB-lite"/>
    </source>
</evidence>
<name>A0A4U6XU48_9PEZI</name>